<reference evidence="1 2" key="1">
    <citation type="submission" date="2016-02" db="EMBL/GenBank/DDBJ databases">
        <title>Genome analysis of coral dinoflagellate symbionts highlights evolutionary adaptations to a symbiotic lifestyle.</title>
        <authorList>
            <person name="Aranda M."/>
            <person name="Li Y."/>
            <person name="Liew Y.J."/>
            <person name="Baumgarten S."/>
            <person name="Simakov O."/>
            <person name="Wilson M."/>
            <person name="Piel J."/>
            <person name="Ashoor H."/>
            <person name="Bougouffa S."/>
            <person name="Bajic V.B."/>
            <person name="Ryu T."/>
            <person name="Ravasi T."/>
            <person name="Bayer T."/>
            <person name="Micklem G."/>
            <person name="Kim H."/>
            <person name="Bhak J."/>
            <person name="Lajeunesse T.C."/>
            <person name="Voolstra C.R."/>
        </authorList>
    </citation>
    <scope>NUCLEOTIDE SEQUENCE [LARGE SCALE GENOMIC DNA]</scope>
    <source>
        <strain evidence="1 2">CCMP2467</strain>
    </source>
</reference>
<comment type="caution">
    <text evidence="1">The sequence shown here is derived from an EMBL/GenBank/DDBJ whole genome shotgun (WGS) entry which is preliminary data.</text>
</comment>
<protein>
    <submittedName>
        <fullName evidence="1">Uncharacterized protein</fullName>
    </submittedName>
</protein>
<dbReference type="AlphaFoldDB" id="A0A1Q9DV83"/>
<name>A0A1Q9DV83_SYMMI</name>
<organism evidence="1 2">
    <name type="scientific">Symbiodinium microadriaticum</name>
    <name type="common">Dinoflagellate</name>
    <name type="synonym">Zooxanthella microadriatica</name>
    <dbReference type="NCBI Taxonomy" id="2951"/>
    <lineage>
        <taxon>Eukaryota</taxon>
        <taxon>Sar</taxon>
        <taxon>Alveolata</taxon>
        <taxon>Dinophyceae</taxon>
        <taxon>Suessiales</taxon>
        <taxon>Symbiodiniaceae</taxon>
        <taxon>Symbiodinium</taxon>
    </lineage>
</organism>
<dbReference type="Proteomes" id="UP000186817">
    <property type="component" value="Unassembled WGS sequence"/>
</dbReference>
<dbReference type="EMBL" id="LSRX01000374">
    <property type="protein sequence ID" value="OLP99093.1"/>
    <property type="molecule type" value="Genomic_DNA"/>
</dbReference>
<proteinExistence type="predicted"/>
<keyword evidence="2" id="KW-1185">Reference proteome</keyword>
<sequence>MYCCRLMVVDESVCRGLLAEEAVKLGRLGTSLGVDVKDNEEALRCLLVSGDLRGVLLVDIGLAAGMGLGGVVMSRALLEGLAARAGVAWGRGLGLGVSFWLPWFCFARSTIACTRADTGTGDPSPRFPIATTSATSYSSYANQICGAMQQPRLYFWKHLDSDFAAAGLAASRRLAL</sequence>
<accession>A0A1Q9DV83</accession>
<gene>
    <name evidence="1" type="ORF">AK812_SmicGene18386</name>
</gene>
<evidence type="ECO:0000313" key="1">
    <source>
        <dbReference type="EMBL" id="OLP99093.1"/>
    </source>
</evidence>
<evidence type="ECO:0000313" key="2">
    <source>
        <dbReference type="Proteomes" id="UP000186817"/>
    </source>
</evidence>